<proteinExistence type="predicted"/>
<keyword evidence="1" id="KW-0732">Signal</keyword>
<name>A0A7D9DYF3_PARCT</name>
<evidence type="ECO:0000313" key="7">
    <source>
        <dbReference type="Proteomes" id="UP001152795"/>
    </source>
</evidence>
<dbReference type="InterPro" id="IPR013783">
    <property type="entry name" value="Ig-like_fold"/>
</dbReference>
<dbReference type="GO" id="GO:0016020">
    <property type="term" value="C:membrane"/>
    <property type="evidence" value="ECO:0007669"/>
    <property type="project" value="InterPro"/>
</dbReference>
<reference evidence="6" key="1">
    <citation type="submission" date="2020-04" db="EMBL/GenBank/DDBJ databases">
        <authorList>
            <person name="Alioto T."/>
            <person name="Alioto T."/>
            <person name="Gomez Garrido J."/>
        </authorList>
    </citation>
    <scope>NUCLEOTIDE SEQUENCE</scope>
    <source>
        <strain evidence="6">A484AB</strain>
    </source>
</reference>
<dbReference type="AlphaFoldDB" id="A0A7D9DYF3"/>
<accession>A0A7D9DYF3</accession>
<dbReference type="InterPro" id="IPR036772">
    <property type="entry name" value="SRCR-like_dom_sf"/>
</dbReference>
<protein>
    <submittedName>
        <fullName evidence="6">T-cell differentiation antigen CD6-like isoform X1</fullName>
    </submittedName>
</protein>
<comment type="caution">
    <text evidence="5">Lacks conserved residue(s) required for the propagation of feature annotation.</text>
</comment>
<gene>
    <name evidence="6" type="ORF">PACLA_8A054586</name>
</gene>
<evidence type="ECO:0000256" key="5">
    <source>
        <dbReference type="PROSITE-ProRule" id="PRU00196"/>
    </source>
</evidence>
<dbReference type="PANTHER" id="PTHR19331:SF465">
    <property type="entry name" value="EGG PEPTIDE SPERACT RECEPTOR"/>
    <property type="match status" value="1"/>
</dbReference>
<keyword evidence="7" id="KW-1185">Reference proteome</keyword>
<dbReference type="Gene3D" id="2.60.40.10">
    <property type="entry name" value="Immunoglobulins"/>
    <property type="match status" value="2"/>
</dbReference>
<dbReference type="InterPro" id="IPR001190">
    <property type="entry name" value="SRCR"/>
</dbReference>
<dbReference type="Proteomes" id="UP001152795">
    <property type="component" value="Unassembled WGS sequence"/>
</dbReference>
<dbReference type="OrthoDB" id="536948at2759"/>
<keyword evidence="3 5" id="KW-1015">Disulfide bond</keyword>
<dbReference type="SUPFAM" id="SSF56487">
    <property type="entry name" value="SRCR-like"/>
    <property type="match status" value="2"/>
</dbReference>
<evidence type="ECO:0000256" key="4">
    <source>
        <dbReference type="ARBA" id="ARBA00023180"/>
    </source>
</evidence>
<dbReference type="PRINTS" id="PR00258">
    <property type="entry name" value="SPERACTRCPTR"/>
</dbReference>
<feature type="disulfide bond" evidence="5">
    <location>
        <begin position="246"/>
        <end position="256"/>
    </location>
</feature>
<keyword evidence="2" id="KW-0677">Repeat</keyword>
<dbReference type="PANTHER" id="PTHR19331">
    <property type="entry name" value="SCAVENGER RECEPTOR DOMAIN-CONTAINING"/>
    <property type="match status" value="1"/>
</dbReference>
<dbReference type="InterPro" id="IPR036179">
    <property type="entry name" value="Ig-like_dom_sf"/>
</dbReference>
<evidence type="ECO:0000256" key="2">
    <source>
        <dbReference type="ARBA" id="ARBA00022737"/>
    </source>
</evidence>
<dbReference type="SUPFAM" id="SSF48726">
    <property type="entry name" value="Immunoglobulin"/>
    <property type="match status" value="2"/>
</dbReference>
<sequence>MDLKASNRTNLLPNGSLEIKQFTAVDNGDYWCYAINPTGDRVSGSHYVGLIPTPSGTIPAPSEINICSAFYTTLGVELSYFTTLDGWFKDDVQIDFATTGLRMRGRDSALEFPSAQKSDAGVYHFSASNKRGSTISNKIVVHIISSADTSGNHPVRLAGGPGDNAGRVEIYSGGKWGAVGDEGWDIDDGNVVCKELGFQHALEISRHLPADYPQFVCKELGFQHALEISRHLPADYPQVFLNNVQCTGSEAKLSDCTASYDTLYASNLTTAGVVCQNLRLVSGGKK</sequence>
<evidence type="ECO:0000313" key="6">
    <source>
        <dbReference type="EMBL" id="CAB3994429.1"/>
    </source>
</evidence>
<dbReference type="EMBL" id="CACRXK020002463">
    <property type="protein sequence ID" value="CAB3994429.1"/>
    <property type="molecule type" value="Genomic_DNA"/>
</dbReference>
<dbReference type="Pfam" id="PF00530">
    <property type="entry name" value="SRCR"/>
    <property type="match status" value="2"/>
</dbReference>
<evidence type="ECO:0000256" key="1">
    <source>
        <dbReference type="ARBA" id="ARBA00022729"/>
    </source>
</evidence>
<dbReference type="PROSITE" id="PS50287">
    <property type="entry name" value="SRCR_2"/>
    <property type="match status" value="1"/>
</dbReference>
<dbReference type="Gene3D" id="3.10.250.10">
    <property type="entry name" value="SRCR-like domain"/>
    <property type="match status" value="2"/>
</dbReference>
<comment type="caution">
    <text evidence="6">The sequence shown here is derived from an EMBL/GenBank/DDBJ whole genome shotgun (WGS) entry which is preliminary data.</text>
</comment>
<organism evidence="6 7">
    <name type="scientific">Paramuricea clavata</name>
    <name type="common">Red gorgonian</name>
    <name type="synonym">Violescent sea-whip</name>
    <dbReference type="NCBI Taxonomy" id="317549"/>
    <lineage>
        <taxon>Eukaryota</taxon>
        <taxon>Metazoa</taxon>
        <taxon>Cnidaria</taxon>
        <taxon>Anthozoa</taxon>
        <taxon>Octocorallia</taxon>
        <taxon>Malacalcyonacea</taxon>
        <taxon>Plexauridae</taxon>
        <taxon>Paramuricea</taxon>
    </lineage>
</organism>
<evidence type="ECO:0000256" key="3">
    <source>
        <dbReference type="ARBA" id="ARBA00023157"/>
    </source>
</evidence>
<dbReference type="SMART" id="SM00202">
    <property type="entry name" value="SR"/>
    <property type="match status" value="1"/>
</dbReference>
<keyword evidence="4" id="KW-0325">Glycoprotein</keyword>